<evidence type="ECO:0000256" key="1">
    <source>
        <dbReference type="ARBA" id="ARBA00004370"/>
    </source>
</evidence>
<feature type="transmembrane region" description="Helical" evidence="6">
    <location>
        <begin position="99"/>
        <end position="124"/>
    </location>
</feature>
<accession>A0AAD5UAX1</accession>
<dbReference type="GO" id="GO:0006874">
    <property type="term" value="P:intracellular calcium ion homeostasis"/>
    <property type="evidence" value="ECO:0007669"/>
    <property type="project" value="TreeGrafter"/>
</dbReference>
<name>A0AAD5UAX1_9FUNG</name>
<keyword evidence="9" id="KW-1185">Reference proteome</keyword>
<feature type="domain" description="EF-hand" evidence="7">
    <location>
        <begin position="352"/>
        <end position="387"/>
    </location>
</feature>
<dbReference type="SUPFAM" id="SSF50182">
    <property type="entry name" value="Sm-like ribonucleoproteins"/>
    <property type="match status" value="1"/>
</dbReference>
<dbReference type="InterPro" id="IPR010920">
    <property type="entry name" value="LSM_dom_sf"/>
</dbReference>
<dbReference type="PANTHER" id="PTHR31323:SF1">
    <property type="entry name" value="MECHANOSENSITIVE ION CHANNEL PROTEIN"/>
    <property type="match status" value="1"/>
</dbReference>
<dbReference type="Gene3D" id="1.10.238.10">
    <property type="entry name" value="EF-hand"/>
    <property type="match status" value="1"/>
</dbReference>
<feature type="region of interest" description="Disordered" evidence="5">
    <location>
        <begin position="265"/>
        <end position="295"/>
    </location>
</feature>
<evidence type="ECO:0000313" key="9">
    <source>
        <dbReference type="Proteomes" id="UP001210925"/>
    </source>
</evidence>
<evidence type="ECO:0000256" key="3">
    <source>
        <dbReference type="ARBA" id="ARBA00022989"/>
    </source>
</evidence>
<evidence type="ECO:0000256" key="5">
    <source>
        <dbReference type="SAM" id="MobiDB-lite"/>
    </source>
</evidence>
<dbReference type="Gene3D" id="2.30.30.60">
    <property type="match status" value="1"/>
</dbReference>
<proteinExistence type="predicted"/>
<dbReference type="PANTHER" id="PTHR31323">
    <property type="entry name" value="MECHANOSENSITIVE ION CHANNEL PROTEIN MSY2"/>
    <property type="match status" value="1"/>
</dbReference>
<feature type="compositionally biased region" description="Acidic residues" evidence="5">
    <location>
        <begin position="15"/>
        <end position="28"/>
    </location>
</feature>
<evidence type="ECO:0000256" key="2">
    <source>
        <dbReference type="ARBA" id="ARBA00022692"/>
    </source>
</evidence>
<dbReference type="AlphaFoldDB" id="A0AAD5UAX1"/>
<feature type="transmembrane region" description="Helical" evidence="6">
    <location>
        <begin position="171"/>
        <end position="190"/>
    </location>
</feature>
<protein>
    <recommendedName>
        <fullName evidence="7">EF-hand domain-containing protein</fullName>
    </recommendedName>
</protein>
<feature type="compositionally biased region" description="Basic and acidic residues" evidence="5">
    <location>
        <begin position="270"/>
        <end position="283"/>
    </location>
</feature>
<evidence type="ECO:0000259" key="7">
    <source>
        <dbReference type="PROSITE" id="PS50222"/>
    </source>
</evidence>
<dbReference type="PROSITE" id="PS50222">
    <property type="entry name" value="EF_HAND_2"/>
    <property type="match status" value="1"/>
</dbReference>
<keyword evidence="3 6" id="KW-1133">Transmembrane helix</keyword>
<dbReference type="InterPro" id="IPR006685">
    <property type="entry name" value="MscS_channel_2nd"/>
</dbReference>
<evidence type="ECO:0000256" key="6">
    <source>
        <dbReference type="SAM" id="Phobius"/>
    </source>
</evidence>
<dbReference type="Proteomes" id="UP001210925">
    <property type="component" value="Unassembled WGS sequence"/>
</dbReference>
<organism evidence="8 9">
    <name type="scientific">Boothiomyces macroporosus</name>
    <dbReference type="NCBI Taxonomy" id="261099"/>
    <lineage>
        <taxon>Eukaryota</taxon>
        <taxon>Fungi</taxon>
        <taxon>Fungi incertae sedis</taxon>
        <taxon>Chytridiomycota</taxon>
        <taxon>Chytridiomycota incertae sedis</taxon>
        <taxon>Chytridiomycetes</taxon>
        <taxon>Rhizophydiales</taxon>
        <taxon>Terramycetaceae</taxon>
        <taxon>Boothiomyces</taxon>
    </lineage>
</organism>
<feature type="transmembrane region" description="Helical" evidence="6">
    <location>
        <begin position="432"/>
        <end position="450"/>
    </location>
</feature>
<dbReference type="EMBL" id="JADGKB010000135">
    <property type="protein sequence ID" value="KAJ3252629.1"/>
    <property type="molecule type" value="Genomic_DNA"/>
</dbReference>
<sequence>MPRKGAPPKAKEQIQDNESDYEGEDQLDETEMKRTKKVYCCSRHRGWASFIVNAVYLVEIDVNNLPNLLIWDYQSLVDQGQLNLQPQIVRWSMWLSASWMSIVMFWHFLKIAPMLCVSFISAIYGEVSEKWRTNLGHLPSVKYQMALAFGSVFVLMYFFIVFAQFLLVPYWLAIAQTLMLLDVLCILLFLQKLFIISVAINFHNVAYSDRIEASKASNKILETLKLSIKHFALANMFDAHSSQNTQRVNFKPDVKIDLENSVMKTSSTSKLEREGTDEKRDDSGSPVGAAPSISNSEFKDSSIKIGGSSYKKTMKTLSLISDKNAINLSKKLWRSLNDSSDITIATFYQCFESVETAKEAFALFDPDATGYIDEKALRRGIKKIYRERRNLLKSLRDVSQALGNFNRLIYGFVLLLTGLFSLPIFGINLNTVLPFTSIIIALSFVFGTQAKTTFESIIFLFVTHPYDIGDRVVIKGVTMIVEEIHLLTTVFRRTGDGQKLYVPTSTLVSEPIGNIRRSADQSDEISFTVDFETPHEVLVELETKVKEFVASQSKDFISIGSLNIKEMQHTHLLVCSFFVTFKGNFQDGSRRMARRNMLMYEIKKYMVELWKKYDLKFFRQM</sequence>
<gene>
    <name evidence="8" type="ORF">HK103_001378</name>
</gene>
<keyword evidence="2 6" id="KW-0812">Transmembrane</keyword>
<feature type="transmembrane region" description="Helical" evidence="6">
    <location>
        <begin position="408"/>
        <end position="426"/>
    </location>
</feature>
<feature type="region of interest" description="Disordered" evidence="5">
    <location>
        <begin position="1"/>
        <end position="28"/>
    </location>
</feature>
<dbReference type="GO" id="GO:0005262">
    <property type="term" value="F:calcium channel activity"/>
    <property type="evidence" value="ECO:0007669"/>
    <property type="project" value="TreeGrafter"/>
</dbReference>
<dbReference type="InterPro" id="IPR002048">
    <property type="entry name" value="EF_hand_dom"/>
</dbReference>
<dbReference type="SUPFAM" id="SSF47473">
    <property type="entry name" value="EF-hand"/>
    <property type="match status" value="1"/>
</dbReference>
<evidence type="ECO:0000313" key="8">
    <source>
        <dbReference type="EMBL" id="KAJ3252629.1"/>
    </source>
</evidence>
<dbReference type="SMART" id="SM00054">
    <property type="entry name" value="EFh"/>
    <property type="match status" value="1"/>
</dbReference>
<dbReference type="InterPro" id="IPR011992">
    <property type="entry name" value="EF-hand-dom_pair"/>
</dbReference>
<comment type="subcellular location">
    <subcellularLocation>
        <location evidence="1">Membrane</location>
    </subcellularLocation>
</comment>
<comment type="caution">
    <text evidence="8">The sequence shown here is derived from an EMBL/GenBank/DDBJ whole genome shotgun (WGS) entry which is preliminary data.</text>
</comment>
<feature type="transmembrane region" description="Helical" evidence="6">
    <location>
        <begin position="145"/>
        <end position="165"/>
    </location>
</feature>
<reference evidence="8" key="1">
    <citation type="submission" date="2020-05" db="EMBL/GenBank/DDBJ databases">
        <title>Phylogenomic resolution of chytrid fungi.</title>
        <authorList>
            <person name="Stajich J.E."/>
            <person name="Amses K."/>
            <person name="Simmons R."/>
            <person name="Seto K."/>
            <person name="Myers J."/>
            <person name="Bonds A."/>
            <person name="Quandt C.A."/>
            <person name="Barry K."/>
            <person name="Liu P."/>
            <person name="Grigoriev I."/>
            <person name="Longcore J.E."/>
            <person name="James T.Y."/>
        </authorList>
    </citation>
    <scope>NUCLEOTIDE SEQUENCE</scope>
    <source>
        <strain evidence="8">PLAUS21</strain>
    </source>
</reference>
<evidence type="ECO:0000256" key="4">
    <source>
        <dbReference type="ARBA" id="ARBA00023136"/>
    </source>
</evidence>
<dbReference type="Pfam" id="PF00924">
    <property type="entry name" value="MS_channel_2nd"/>
    <property type="match status" value="1"/>
</dbReference>
<dbReference type="GO" id="GO:0016020">
    <property type="term" value="C:membrane"/>
    <property type="evidence" value="ECO:0007669"/>
    <property type="project" value="UniProtKB-SubCell"/>
</dbReference>
<dbReference type="GO" id="GO:0005509">
    <property type="term" value="F:calcium ion binding"/>
    <property type="evidence" value="ECO:0007669"/>
    <property type="project" value="InterPro"/>
</dbReference>
<dbReference type="InterPro" id="IPR023408">
    <property type="entry name" value="MscS_beta-dom_sf"/>
</dbReference>
<keyword evidence="4 6" id="KW-0472">Membrane</keyword>